<comment type="catalytic activity">
    <reaction evidence="8">
        <text>(7R,8S)-8-amino-7-(carboxyamino)nonanoate + ATP = (4R,5S)-dethiobiotin + ADP + phosphate + H(+)</text>
        <dbReference type="Rhea" id="RHEA:63684"/>
        <dbReference type="ChEBI" id="CHEBI:15378"/>
        <dbReference type="ChEBI" id="CHEBI:30616"/>
        <dbReference type="ChEBI" id="CHEBI:43474"/>
        <dbReference type="ChEBI" id="CHEBI:149470"/>
        <dbReference type="ChEBI" id="CHEBI:149473"/>
        <dbReference type="ChEBI" id="CHEBI:456216"/>
    </reaction>
</comment>
<dbReference type="InterPro" id="IPR004472">
    <property type="entry name" value="DTB_synth_BioD"/>
</dbReference>
<keyword evidence="2 9" id="KW-0436">Ligase</keyword>
<evidence type="ECO:0000256" key="8">
    <source>
        <dbReference type="ARBA" id="ARBA00047386"/>
    </source>
</evidence>
<dbReference type="EC" id="6.3.3.3" evidence="9"/>
<dbReference type="GO" id="GO:0005524">
    <property type="term" value="F:ATP binding"/>
    <property type="evidence" value="ECO:0007669"/>
    <property type="project" value="UniProtKB-UniRule"/>
</dbReference>
<dbReference type="UniPathway" id="UPA00078">
    <property type="reaction ID" value="UER00161"/>
</dbReference>
<keyword evidence="1 9" id="KW-0963">Cytoplasm</keyword>
<feature type="binding site" evidence="9">
    <location>
        <begin position="14"/>
        <end position="19"/>
    </location>
    <ligand>
        <name>ATP</name>
        <dbReference type="ChEBI" id="CHEBI:30616"/>
    </ligand>
</feature>
<evidence type="ECO:0000256" key="9">
    <source>
        <dbReference type="HAMAP-Rule" id="MF_00336"/>
    </source>
</evidence>
<dbReference type="Gene3D" id="3.40.50.300">
    <property type="entry name" value="P-loop containing nucleotide triphosphate hydrolases"/>
    <property type="match status" value="1"/>
</dbReference>
<dbReference type="NCBIfam" id="TIGR00347">
    <property type="entry name" value="bioD"/>
    <property type="match status" value="1"/>
</dbReference>
<feature type="binding site" evidence="9">
    <location>
        <begin position="129"/>
        <end position="132"/>
    </location>
    <ligand>
        <name>ATP</name>
        <dbReference type="ChEBI" id="CHEBI:30616"/>
    </ligand>
</feature>
<keyword evidence="3 9" id="KW-0479">Metal-binding</keyword>
<dbReference type="HAMAP" id="MF_00336">
    <property type="entry name" value="BioD"/>
    <property type="match status" value="1"/>
</dbReference>
<comment type="similarity">
    <text evidence="9">Belongs to the dethiobiotin synthetase family.</text>
</comment>
<dbReference type="CDD" id="cd03109">
    <property type="entry name" value="DTBS"/>
    <property type="match status" value="1"/>
</dbReference>
<comment type="catalytic activity">
    <reaction evidence="9">
        <text>(7R,8S)-7,8-diammoniononanoate + CO2 + ATP = (4R,5S)-dethiobiotin + ADP + phosphate + 3 H(+)</text>
        <dbReference type="Rhea" id="RHEA:15805"/>
        <dbReference type="ChEBI" id="CHEBI:15378"/>
        <dbReference type="ChEBI" id="CHEBI:16526"/>
        <dbReference type="ChEBI" id="CHEBI:30616"/>
        <dbReference type="ChEBI" id="CHEBI:43474"/>
        <dbReference type="ChEBI" id="CHEBI:149469"/>
        <dbReference type="ChEBI" id="CHEBI:149473"/>
        <dbReference type="ChEBI" id="CHEBI:456216"/>
        <dbReference type="EC" id="6.3.3.3"/>
    </reaction>
</comment>
<evidence type="ECO:0000256" key="4">
    <source>
        <dbReference type="ARBA" id="ARBA00022741"/>
    </source>
</evidence>
<dbReference type="PANTHER" id="PTHR43210">
    <property type="entry name" value="DETHIOBIOTIN SYNTHETASE"/>
    <property type="match status" value="1"/>
</dbReference>
<dbReference type="GO" id="GO:0009102">
    <property type="term" value="P:biotin biosynthetic process"/>
    <property type="evidence" value="ECO:0007669"/>
    <property type="project" value="UniProtKB-UniRule"/>
</dbReference>
<feature type="binding site" evidence="9">
    <location>
        <position position="18"/>
    </location>
    <ligand>
        <name>Mg(2+)</name>
        <dbReference type="ChEBI" id="CHEBI:18420"/>
    </ligand>
</feature>
<comment type="pathway">
    <text evidence="9">Cofactor biosynthesis; biotin biosynthesis; biotin from 7,8-diaminononanoate: step 1/2.</text>
</comment>
<comment type="function">
    <text evidence="9">Catalyzes a mechanistically unusual reaction, the ATP-dependent insertion of CO2 between the N7 and N8 nitrogen atoms of 7,8-diaminopelargonic acid (DAPA, also called 7,8-diammoniononanoate) to form a ureido ring.</text>
</comment>
<comment type="caution">
    <text evidence="9">Lacks conserved residue(s) required for the propagation of feature annotation.</text>
</comment>
<evidence type="ECO:0000256" key="3">
    <source>
        <dbReference type="ARBA" id="ARBA00022723"/>
    </source>
</evidence>
<dbReference type="InterPro" id="IPR027417">
    <property type="entry name" value="P-loop_NTPase"/>
</dbReference>
<keyword evidence="4 9" id="KW-0547">Nucleotide-binding</keyword>
<proteinExistence type="inferred from homology"/>
<feature type="binding site" evidence="9">
    <location>
        <position position="67"/>
    </location>
    <ligand>
        <name>ATP</name>
        <dbReference type="ChEBI" id="CHEBI:30616"/>
    </ligand>
</feature>
<comment type="subunit">
    <text evidence="9">Homodimer.</text>
</comment>
<evidence type="ECO:0000256" key="6">
    <source>
        <dbReference type="ARBA" id="ARBA00022840"/>
    </source>
</evidence>
<dbReference type="Pfam" id="PF13500">
    <property type="entry name" value="AAA_26"/>
    <property type="match status" value="1"/>
</dbReference>
<feature type="binding site" evidence="9">
    <location>
        <begin position="189"/>
        <end position="190"/>
    </location>
    <ligand>
        <name>ATP</name>
        <dbReference type="ChEBI" id="CHEBI:30616"/>
    </ligand>
</feature>
<keyword evidence="7 9" id="KW-0460">Magnesium</keyword>
<dbReference type="EMBL" id="CACRUG010000005">
    <property type="protein sequence ID" value="VYT79084.1"/>
    <property type="molecule type" value="Genomic_DNA"/>
</dbReference>
<feature type="active site" evidence="9">
    <location>
        <position position="39"/>
    </location>
</feature>
<dbReference type="GO" id="GO:0005829">
    <property type="term" value="C:cytosol"/>
    <property type="evidence" value="ECO:0007669"/>
    <property type="project" value="TreeGrafter"/>
</dbReference>
<dbReference type="PIRSF" id="PIRSF006755">
    <property type="entry name" value="DTB_synth"/>
    <property type="match status" value="1"/>
</dbReference>
<evidence type="ECO:0000313" key="10">
    <source>
        <dbReference type="EMBL" id="VYT79084.1"/>
    </source>
</evidence>
<accession>A0A6N2ZI10</accession>
<feature type="binding site" evidence="9">
    <location>
        <position position="129"/>
    </location>
    <ligand>
        <name>Mg(2+)</name>
        <dbReference type="ChEBI" id="CHEBI:18420"/>
    </ligand>
</feature>
<dbReference type="RefSeq" id="WP_077708028.1">
    <property type="nucleotide sequence ID" value="NZ_CACRUG010000005.1"/>
</dbReference>
<gene>
    <name evidence="10" type="primary">bioD1</name>
    <name evidence="9" type="synonym">bioD</name>
    <name evidence="10" type="ORF">VPLFYP99_01200</name>
</gene>
<dbReference type="SUPFAM" id="SSF52540">
    <property type="entry name" value="P-loop containing nucleoside triphosphate hydrolases"/>
    <property type="match status" value="1"/>
</dbReference>
<keyword evidence="6 9" id="KW-0067">ATP-binding</keyword>
<dbReference type="PANTHER" id="PTHR43210:SF2">
    <property type="entry name" value="ATP-DEPENDENT DETHIOBIOTIN SYNTHETASE BIOD 2"/>
    <property type="match status" value="1"/>
</dbReference>
<comment type="subcellular location">
    <subcellularLocation>
        <location evidence="9">Cytoplasm</location>
    </subcellularLocation>
</comment>
<protein>
    <recommendedName>
        <fullName evidence="9">ATP-dependent dethiobiotin synthetase BioD</fullName>
        <ecNumber evidence="9">6.3.3.3</ecNumber>
    </recommendedName>
    <alternativeName>
        <fullName evidence="9">DTB synthetase</fullName>
        <shortName evidence="9">DTBS</shortName>
    </alternativeName>
    <alternativeName>
        <fullName evidence="9">Dethiobiotin synthase</fullName>
    </alternativeName>
</protein>
<name>A0A6N2ZI10_VEIPA</name>
<keyword evidence="5 9" id="KW-0093">Biotin biosynthesis</keyword>
<comment type="cofactor">
    <cofactor evidence="9">
        <name>Mg(2+)</name>
        <dbReference type="ChEBI" id="CHEBI:18420"/>
    </cofactor>
</comment>
<evidence type="ECO:0000256" key="5">
    <source>
        <dbReference type="ARBA" id="ARBA00022756"/>
    </source>
</evidence>
<dbReference type="AlphaFoldDB" id="A0A6N2ZI10"/>
<reference evidence="10" key="1">
    <citation type="submission" date="2019-11" db="EMBL/GenBank/DDBJ databases">
        <authorList>
            <person name="Feng L."/>
        </authorList>
    </citation>
    <scope>NUCLEOTIDE SEQUENCE</scope>
    <source>
        <strain evidence="10">VparvulaLFYP99</strain>
    </source>
</reference>
<dbReference type="GO" id="GO:0004141">
    <property type="term" value="F:dethiobiotin synthase activity"/>
    <property type="evidence" value="ECO:0007669"/>
    <property type="project" value="UniProtKB-UniRule"/>
</dbReference>
<evidence type="ECO:0000256" key="2">
    <source>
        <dbReference type="ARBA" id="ARBA00022598"/>
    </source>
</evidence>
<feature type="binding site" evidence="9">
    <location>
        <position position="43"/>
    </location>
    <ligand>
        <name>substrate</name>
    </ligand>
</feature>
<sequence>MKQLGISIIGTDTDVGKTFVTGLLGAMAVDDGFAVGMVKPVSSSAVPFPECVTMDEDNYNIGLESKDATHLMRSAGIPESRRHEVNPYAIAGDFSPRLAAELAGIEIDYDGLVEHTLDVVSRYDITFVEGAGGITTPLYGDKTFTDFMKDIKLPAIVVADGRLGSINRAVLTCEYAKLHGIEVKAIIVNDTTAVDLFLLKTNVADMKRYTGVPVVAVVPPYQGPDIQKVQLGWARSFIDSKELWNTVLGL</sequence>
<evidence type="ECO:0000256" key="7">
    <source>
        <dbReference type="ARBA" id="ARBA00022842"/>
    </source>
</evidence>
<feature type="binding site" evidence="9">
    <location>
        <position position="67"/>
    </location>
    <ligand>
        <name>Mg(2+)</name>
        <dbReference type="ChEBI" id="CHEBI:18420"/>
    </ligand>
</feature>
<dbReference type="GO" id="GO:0000287">
    <property type="term" value="F:magnesium ion binding"/>
    <property type="evidence" value="ECO:0007669"/>
    <property type="project" value="UniProtKB-UniRule"/>
</dbReference>
<organism evidence="10">
    <name type="scientific">Veillonella parvula</name>
    <name type="common">Staphylococcus parvulus</name>
    <dbReference type="NCBI Taxonomy" id="29466"/>
    <lineage>
        <taxon>Bacteria</taxon>
        <taxon>Bacillati</taxon>
        <taxon>Bacillota</taxon>
        <taxon>Negativicutes</taxon>
        <taxon>Veillonellales</taxon>
        <taxon>Veillonellaceae</taxon>
        <taxon>Veillonella</taxon>
    </lineage>
</organism>
<evidence type="ECO:0000256" key="1">
    <source>
        <dbReference type="ARBA" id="ARBA00022490"/>
    </source>
</evidence>